<evidence type="ECO:0000313" key="5">
    <source>
        <dbReference type="Proteomes" id="UP000094256"/>
    </source>
</evidence>
<proteinExistence type="inferred from homology"/>
<dbReference type="AlphaFoldDB" id="A0A1B3Z651"/>
<evidence type="ECO:0000259" key="3">
    <source>
        <dbReference type="Pfam" id="PF19305"/>
    </source>
</evidence>
<evidence type="ECO:0000313" key="4">
    <source>
        <dbReference type="EMBL" id="AOH82898.1"/>
    </source>
</evidence>
<feature type="domain" description="MmgE/PrpD C-terminal" evidence="3">
    <location>
        <begin position="257"/>
        <end position="429"/>
    </location>
</feature>
<dbReference type="InterPro" id="IPR042188">
    <property type="entry name" value="MmgE/PrpD_sf_2"/>
</dbReference>
<dbReference type="InterPro" id="IPR042183">
    <property type="entry name" value="MmgE/PrpD_sf_1"/>
</dbReference>
<dbReference type="STRING" id="1560345.AWL63_01805"/>
<dbReference type="EMBL" id="CP014168">
    <property type="protein sequence ID" value="AOH82898.1"/>
    <property type="molecule type" value="Genomic_DNA"/>
</dbReference>
<dbReference type="Gene3D" id="1.10.4100.10">
    <property type="entry name" value="2-methylcitrate dehydratase PrpD"/>
    <property type="match status" value="1"/>
</dbReference>
<protein>
    <recommendedName>
        <fullName evidence="6">2-methylcitrate dehydratase</fullName>
    </recommendedName>
</protein>
<evidence type="ECO:0000259" key="2">
    <source>
        <dbReference type="Pfam" id="PF03972"/>
    </source>
</evidence>
<evidence type="ECO:0000256" key="1">
    <source>
        <dbReference type="ARBA" id="ARBA00006174"/>
    </source>
</evidence>
<dbReference type="InterPro" id="IPR005656">
    <property type="entry name" value="MmgE_PrpD"/>
</dbReference>
<evidence type="ECO:0008006" key="6">
    <source>
        <dbReference type="Google" id="ProtNLM"/>
    </source>
</evidence>
<dbReference type="Pfam" id="PF19305">
    <property type="entry name" value="MmgE_PrpD_C"/>
    <property type="match status" value="1"/>
</dbReference>
<dbReference type="InterPro" id="IPR036148">
    <property type="entry name" value="MmgE/PrpD_sf"/>
</dbReference>
<dbReference type="OrthoDB" id="5415580at2"/>
<dbReference type="KEGG" id="span:AWL63_01805"/>
<dbReference type="GO" id="GO:0016829">
    <property type="term" value="F:lyase activity"/>
    <property type="evidence" value="ECO:0007669"/>
    <property type="project" value="InterPro"/>
</dbReference>
<dbReference type="PANTHER" id="PTHR16943:SF8">
    <property type="entry name" value="2-METHYLCITRATE DEHYDRATASE"/>
    <property type="match status" value="1"/>
</dbReference>
<gene>
    <name evidence="4" type="ORF">AWL63_01805</name>
</gene>
<dbReference type="SUPFAM" id="SSF103378">
    <property type="entry name" value="2-methylcitrate dehydratase PrpD"/>
    <property type="match status" value="1"/>
</dbReference>
<dbReference type="PANTHER" id="PTHR16943">
    <property type="entry name" value="2-METHYLCITRATE DEHYDRATASE-RELATED"/>
    <property type="match status" value="1"/>
</dbReference>
<name>A0A1B3Z651_9SPHN</name>
<keyword evidence="5" id="KW-1185">Reference proteome</keyword>
<sequence length="447" mass="47331">MTFADVPEDVVASTRFRVLDVIGLSIAGSRTPFGASVSEAATLYPGDEAAVWGTARRASAIGAAFINGALSQALEYDDTHNESIVHMSSPAVAAALALGERTGASGRDVLTAVAIGNEISARVGSVTPQQFHKRGFHPSGLFAPFGVCWLAASLLRLAPAQMVAAAGITGSFAAGLIQCWVDGTQSKFLHPGWAAQSGITAAVLGQSGVTGPGEVFEGRFGLFASHLQAAEPAPAFGRLTDNLGSVWDSRNASFKPFPVAHVIHPYIDAALRLRVRERLTPERIARVICPVAAYIVGIVCEPLAEKRRPLTDSHGRVSLQYTLAEAFVLGRISKDAYAPASLRDPTILALADRVEFVVDPTMPGSERFKGVVIVETADGQRFEEIEEHNRGSAANPMSRGEIEGKFRENVTNVLDMRQADAVIDAVARLETLENVSALTGLMAPAHA</sequence>
<reference evidence="4 5" key="1">
    <citation type="submission" date="2016-01" db="EMBL/GenBank/DDBJ databases">
        <title>Complete genome and mega plasmid sequence of Sphingomonas panacis DCY99 elicits systemic resistance in rice to Xanthomonas oryzae.</title>
        <authorList>
            <person name="Kim Y.J."/>
            <person name="Yang D.C."/>
            <person name="Sing P."/>
        </authorList>
    </citation>
    <scope>NUCLEOTIDE SEQUENCE [LARGE SCALE GENOMIC DNA]</scope>
    <source>
        <strain evidence="4 5">DCY99</strain>
    </source>
</reference>
<organism evidence="4 5">
    <name type="scientific">Sphingomonas panacis</name>
    <dbReference type="NCBI Taxonomy" id="1560345"/>
    <lineage>
        <taxon>Bacteria</taxon>
        <taxon>Pseudomonadati</taxon>
        <taxon>Pseudomonadota</taxon>
        <taxon>Alphaproteobacteria</taxon>
        <taxon>Sphingomonadales</taxon>
        <taxon>Sphingomonadaceae</taxon>
        <taxon>Sphingomonas</taxon>
    </lineage>
</organism>
<comment type="similarity">
    <text evidence="1">Belongs to the PrpD family.</text>
</comment>
<dbReference type="Pfam" id="PF03972">
    <property type="entry name" value="MmgE_PrpD_N"/>
    <property type="match status" value="1"/>
</dbReference>
<dbReference type="Proteomes" id="UP000094256">
    <property type="component" value="Chromosome"/>
</dbReference>
<dbReference type="InterPro" id="IPR045336">
    <property type="entry name" value="MmgE_PrpD_N"/>
</dbReference>
<feature type="domain" description="MmgE/PrpD N-terminal" evidence="2">
    <location>
        <begin position="2"/>
        <end position="232"/>
    </location>
</feature>
<dbReference type="InterPro" id="IPR045337">
    <property type="entry name" value="MmgE_PrpD_C"/>
</dbReference>
<dbReference type="Gene3D" id="3.30.1330.120">
    <property type="entry name" value="2-methylcitrate dehydratase PrpD"/>
    <property type="match status" value="1"/>
</dbReference>
<accession>A0A1B3Z651</accession>